<protein>
    <submittedName>
        <fullName evidence="1">Uncharacterized protein</fullName>
    </submittedName>
</protein>
<feature type="non-terminal residue" evidence="1">
    <location>
        <position position="71"/>
    </location>
</feature>
<sequence>AHTPQAAEAATRIKNKQINLSTEADDLEQYYKGEGYTVDSRQDAQPNRLSAVDLRFSKPDSDMLAVRVVEL</sequence>
<proteinExistence type="predicted"/>
<gene>
    <name evidence="1" type="ORF">S01H4_66535</name>
</gene>
<comment type="caution">
    <text evidence="1">The sequence shown here is derived from an EMBL/GenBank/DDBJ whole genome shotgun (WGS) entry which is preliminary data.</text>
</comment>
<organism evidence="1">
    <name type="scientific">marine sediment metagenome</name>
    <dbReference type="NCBI Taxonomy" id="412755"/>
    <lineage>
        <taxon>unclassified sequences</taxon>
        <taxon>metagenomes</taxon>
        <taxon>ecological metagenomes</taxon>
    </lineage>
</organism>
<dbReference type="AlphaFoldDB" id="X1DTM5"/>
<evidence type="ECO:0000313" key="1">
    <source>
        <dbReference type="EMBL" id="GAH24396.1"/>
    </source>
</evidence>
<dbReference type="EMBL" id="BART01041259">
    <property type="protein sequence ID" value="GAH24396.1"/>
    <property type="molecule type" value="Genomic_DNA"/>
</dbReference>
<feature type="non-terminal residue" evidence="1">
    <location>
        <position position="1"/>
    </location>
</feature>
<name>X1DTM5_9ZZZZ</name>
<accession>X1DTM5</accession>
<reference evidence="1" key="1">
    <citation type="journal article" date="2014" name="Front. Microbiol.">
        <title>High frequency of phylogenetically diverse reductive dehalogenase-homologous genes in deep subseafloor sedimentary metagenomes.</title>
        <authorList>
            <person name="Kawai M."/>
            <person name="Futagami T."/>
            <person name="Toyoda A."/>
            <person name="Takaki Y."/>
            <person name="Nishi S."/>
            <person name="Hori S."/>
            <person name="Arai W."/>
            <person name="Tsubouchi T."/>
            <person name="Morono Y."/>
            <person name="Uchiyama I."/>
            <person name="Ito T."/>
            <person name="Fujiyama A."/>
            <person name="Inagaki F."/>
            <person name="Takami H."/>
        </authorList>
    </citation>
    <scope>NUCLEOTIDE SEQUENCE</scope>
    <source>
        <strain evidence="1">Expedition CK06-06</strain>
    </source>
</reference>